<dbReference type="AlphaFoldDB" id="A0A8S1X695"/>
<sequence length="1069" mass="127567">MKQNYNSLKINFREPQIRLKTKKQIKQRKYFLCQRFHSSSITNQFIEHQSIFSKQELQTEDEYQRLQLLSEGIKEVTSEMPKIETIQSTALIKFLICCYPYQEQNINMLISAFFDYYKNENFFWAYTQAISQIGDYQESKAAAYKKQSIFDVYIRKQKEGKTGLNHFYHFSESVQQQMTKVKLYVCSYFSKYFSLAQDLGIDMSRIYDIYRIYLHNTSNKELIFELIESFENLKRTLFKNLPWIDTFQSEIDIYKQTLIPQRFSVKFKQNQHNLQQLYEQYKQQMENPGLQNQNSEENSPQVDQKAVHKQQIDKYQIALCKQNLVNLIDDSIDLYLFLKLIIKPQKYDLIDDWNVKYSETIIDKDYQGFKINCSELDDLLIIRSYKALNSVLNCTKFEILKLKMQNLLPKIFHLIYKVLRDPEQNINLYHLGSLINKLLEMCPKHTIYQIIKLNLLFSFTQFFYNNSIMNLVLEILDFDTDKYQLGYFVQEQVWTYINDTDWFQYLFTFLFKQNIDVSKKDENYQSEKKTQVLSMLQSLNRNQRGSIKQQVTVNKSYFVQCYSTSEKLDELQPHDFLNNRDIDNLKFFNNDKLNFDPKMMEKMIEEQKKNQVTLGQKVMIEEQNIISQRVNKYGRQMIEIPPKKKQLSLPKLNTISVKSPLKNINSPLSRESSKNLSIDKDAQLSQKSKQSSSSLRPSDNQDDTLSQNKLIRIYQATSKTNASLFKQNQQGIQIKDIGLMESLQFIYRLLDSLQQFQKKFLSHKNCNIVEKTSKILTTENLVQFFQIFVNKIMKDDYGLICGQILNSIYQMVLNEHLDVYYEMLNEQFYNFIQEIGSQFIFLEKQQNTGFKRYIISSIFFNGFILNNYLGQNYLEFNIYKYLSSKIFNQLQQYLINCPENNNYQLQFTKFLNCVFSKAPAYMIQQILFNYGLLQILFESQRVIILNDVQNVQSSLHYFAIQIIYLIKDLLQKRSMQVILDNLQPLDLWYKLCKATENFKIVNLDQIKLAEPPQEIRQFSKKQQRQFQFKKQQTEQKLEISERSPTELCLTPDLTHRTLKNYRLRKPFDL</sequence>
<feature type="compositionally biased region" description="Low complexity" evidence="1">
    <location>
        <begin position="683"/>
        <end position="695"/>
    </location>
</feature>
<dbReference type="Proteomes" id="UP000689195">
    <property type="component" value="Unassembled WGS sequence"/>
</dbReference>
<proteinExistence type="predicted"/>
<keyword evidence="3" id="KW-1185">Reference proteome</keyword>
<feature type="compositionally biased region" description="Basic and acidic residues" evidence="1">
    <location>
        <begin position="671"/>
        <end position="682"/>
    </location>
</feature>
<reference evidence="2" key="1">
    <citation type="submission" date="2021-01" db="EMBL/GenBank/DDBJ databases">
        <authorList>
            <consortium name="Genoscope - CEA"/>
            <person name="William W."/>
        </authorList>
    </citation>
    <scope>NUCLEOTIDE SEQUENCE</scope>
</reference>
<feature type="region of interest" description="Disordered" evidence="1">
    <location>
        <begin position="663"/>
        <end position="703"/>
    </location>
</feature>
<organism evidence="2 3">
    <name type="scientific">Paramecium pentaurelia</name>
    <dbReference type="NCBI Taxonomy" id="43138"/>
    <lineage>
        <taxon>Eukaryota</taxon>
        <taxon>Sar</taxon>
        <taxon>Alveolata</taxon>
        <taxon>Ciliophora</taxon>
        <taxon>Intramacronucleata</taxon>
        <taxon>Oligohymenophorea</taxon>
        <taxon>Peniculida</taxon>
        <taxon>Parameciidae</taxon>
        <taxon>Paramecium</taxon>
    </lineage>
</organism>
<name>A0A8S1X695_9CILI</name>
<evidence type="ECO:0000256" key="1">
    <source>
        <dbReference type="SAM" id="MobiDB-lite"/>
    </source>
</evidence>
<comment type="caution">
    <text evidence="2">The sequence shown here is derived from an EMBL/GenBank/DDBJ whole genome shotgun (WGS) entry which is preliminary data.</text>
</comment>
<accession>A0A8S1X695</accession>
<evidence type="ECO:0000313" key="2">
    <source>
        <dbReference type="EMBL" id="CAD8194136.1"/>
    </source>
</evidence>
<gene>
    <name evidence="2" type="ORF">PPENT_87.1.T1060042</name>
</gene>
<dbReference type="OrthoDB" id="299052at2759"/>
<dbReference type="EMBL" id="CAJJDO010000106">
    <property type="protein sequence ID" value="CAD8194136.1"/>
    <property type="molecule type" value="Genomic_DNA"/>
</dbReference>
<evidence type="ECO:0000313" key="3">
    <source>
        <dbReference type="Proteomes" id="UP000689195"/>
    </source>
</evidence>
<protein>
    <submittedName>
        <fullName evidence="2">Uncharacterized protein</fullName>
    </submittedName>
</protein>